<accession>A0ABQ1MP81</accession>
<feature type="transmembrane region" description="Helical" evidence="6">
    <location>
        <begin position="105"/>
        <end position="126"/>
    </location>
</feature>
<dbReference type="PANTHER" id="PTHR32322">
    <property type="entry name" value="INNER MEMBRANE TRANSPORTER"/>
    <property type="match status" value="1"/>
</dbReference>
<feature type="transmembrane region" description="Helical" evidence="6">
    <location>
        <begin position="157"/>
        <end position="173"/>
    </location>
</feature>
<feature type="transmembrane region" description="Helical" evidence="6">
    <location>
        <begin position="37"/>
        <end position="55"/>
    </location>
</feature>
<evidence type="ECO:0000256" key="2">
    <source>
        <dbReference type="ARBA" id="ARBA00022475"/>
    </source>
</evidence>
<organism evidence="8 9">
    <name type="scientific">Parapedobacter defluvii</name>
    <dbReference type="NCBI Taxonomy" id="2045106"/>
    <lineage>
        <taxon>Bacteria</taxon>
        <taxon>Pseudomonadati</taxon>
        <taxon>Bacteroidota</taxon>
        <taxon>Sphingobacteriia</taxon>
        <taxon>Sphingobacteriales</taxon>
        <taxon>Sphingobacteriaceae</taxon>
        <taxon>Parapedobacter</taxon>
    </lineage>
</organism>
<protein>
    <submittedName>
        <fullName evidence="8">Permease</fullName>
    </submittedName>
</protein>
<dbReference type="Pfam" id="PF00892">
    <property type="entry name" value="EamA"/>
    <property type="match status" value="2"/>
</dbReference>
<comment type="subcellular location">
    <subcellularLocation>
        <location evidence="1">Cell membrane</location>
        <topology evidence="1">Multi-pass membrane protein</topology>
    </subcellularLocation>
</comment>
<name>A0ABQ1MP81_9SPHI</name>
<gene>
    <name evidence="8" type="primary">yojE</name>
    <name evidence="8" type="ORF">GCM10011386_40650</name>
</gene>
<sequence length="314" mass="35123">MRGRIKYFAAAFSAAALWGFMSIPLRAIKEWPPEDILYYRIFVSTVVIWLFIFAFRKKKLVADIAHVRALPRAGQRRLGWLTLLASLLIMGNWFTFIYAVNHVSIQSAAFAYLVCPLLTTLAGFLILKENLSVLKKISIGIAIVSVIVLARGSFYEVSWSVGIALFYALYLVAQRIIQQVDKLNLLGVQLVICSLVILPLVLGQHHPFPVAAGFWGPILIIAVVFTIIPLYMSMYALNGISSSTVGVLIYINPIIAFAVALIYFGEPIYLYQLLAYTVLFGAVILFNWGVFRKVLAKFAGTVDSKKQLWHRSTP</sequence>
<dbReference type="RefSeq" id="WP_188753301.1">
    <property type="nucleotide sequence ID" value="NZ_BMIK01000021.1"/>
</dbReference>
<feature type="transmembrane region" description="Helical" evidence="6">
    <location>
        <begin position="78"/>
        <end position="99"/>
    </location>
</feature>
<comment type="caution">
    <text evidence="8">The sequence shown here is derived from an EMBL/GenBank/DDBJ whole genome shotgun (WGS) entry which is preliminary data.</text>
</comment>
<feature type="domain" description="EamA" evidence="7">
    <location>
        <begin position="157"/>
        <end position="287"/>
    </location>
</feature>
<feature type="transmembrane region" description="Helical" evidence="6">
    <location>
        <begin position="270"/>
        <end position="291"/>
    </location>
</feature>
<dbReference type="InterPro" id="IPR037185">
    <property type="entry name" value="EmrE-like"/>
</dbReference>
<keyword evidence="4 6" id="KW-1133">Transmembrane helix</keyword>
<evidence type="ECO:0000256" key="4">
    <source>
        <dbReference type="ARBA" id="ARBA00022989"/>
    </source>
</evidence>
<proteinExistence type="predicted"/>
<feature type="transmembrane region" description="Helical" evidence="6">
    <location>
        <begin position="214"/>
        <end position="232"/>
    </location>
</feature>
<feature type="transmembrane region" description="Helical" evidence="6">
    <location>
        <begin position="185"/>
        <end position="202"/>
    </location>
</feature>
<keyword evidence="9" id="KW-1185">Reference proteome</keyword>
<evidence type="ECO:0000256" key="5">
    <source>
        <dbReference type="ARBA" id="ARBA00023136"/>
    </source>
</evidence>
<dbReference type="InterPro" id="IPR000620">
    <property type="entry name" value="EamA_dom"/>
</dbReference>
<feature type="domain" description="EamA" evidence="7">
    <location>
        <begin position="10"/>
        <end position="149"/>
    </location>
</feature>
<reference evidence="9" key="1">
    <citation type="journal article" date="2019" name="Int. J. Syst. Evol. Microbiol.">
        <title>The Global Catalogue of Microorganisms (GCM) 10K type strain sequencing project: providing services to taxonomists for standard genome sequencing and annotation.</title>
        <authorList>
            <consortium name="The Broad Institute Genomics Platform"/>
            <consortium name="The Broad Institute Genome Sequencing Center for Infectious Disease"/>
            <person name="Wu L."/>
            <person name="Ma J."/>
        </authorList>
    </citation>
    <scope>NUCLEOTIDE SEQUENCE [LARGE SCALE GENOMIC DNA]</scope>
    <source>
        <strain evidence="9">CGMCC 1.15342</strain>
    </source>
</reference>
<feature type="transmembrane region" description="Helical" evidence="6">
    <location>
        <begin position="133"/>
        <end position="151"/>
    </location>
</feature>
<dbReference type="Proteomes" id="UP000597338">
    <property type="component" value="Unassembled WGS sequence"/>
</dbReference>
<keyword evidence="2" id="KW-1003">Cell membrane</keyword>
<keyword evidence="3 6" id="KW-0812">Transmembrane</keyword>
<evidence type="ECO:0000256" key="1">
    <source>
        <dbReference type="ARBA" id="ARBA00004651"/>
    </source>
</evidence>
<evidence type="ECO:0000259" key="7">
    <source>
        <dbReference type="Pfam" id="PF00892"/>
    </source>
</evidence>
<evidence type="ECO:0000256" key="6">
    <source>
        <dbReference type="SAM" id="Phobius"/>
    </source>
</evidence>
<evidence type="ECO:0000256" key="3">
    <source>
        <dbReference type="ARBA" id="ARBA00022692"/>
    </source>
</evidence>
<feature type="transmembrane region" description="Helical" evidence="6">
    <location>
        <begin position="244"/>
        <end position="264"/>
    </location>
</feature>
<dbReference type="InterPro" id="IPR050638">
    <property type="entry name" value="AA-Vitamin_Transporters"/>
</dbReference>
<keyword evidence="5 6" id="KW-0472">Membrane</keyword>
<dbReference type="PANTHER" id="PTHR32322:SF18">
    <property type="entry name" value="S-ADENOSYLMETHIONINE_S-ADENOSYLHOMOCYSTEINE TRANSPORTER"/>
    <property type="match status" value="1"/>
</dbReference>
<dbReference type="EMBL" id="BMIK01000021">
    <property type="protein sequence ID" value="GGC44206.1"/>
    <property type="molecule type" value="Genomic_DNA"/>
</dbReference>
<evidence type="ECO:0000313" key="9">
    <source>
        <dbReference type="Proteomes" id="UP000597338"/>
    </source>
</evidence>
<dbReference type="SUPFAM" id="SSF103481">
    <property type="entry name" value="Multidrug resistance efflux transporter EmrE"/>
    <property type="match status" value="2"/>
</dbReference>
<evidence type="ECO:0000313" key="8">
    <source>
        <dbReference type="EMBL" id="GGC44206.1"/>
    </source>
</evidence>